<dbReference type="EMBL" id="ALBS01000196">
    <property type="protein sequence ID" value="EJT48615.1"/>
    <property type="molecule type" value="Genomic_DNA"/>
</dbReference>
<sequence>MDALTAEYDQAVLQLIREWNAKRDPTFAVVWQPGSAVDIANYPIEAVSDVDCFHPSSDAHGRLAAGFWNRYHLDLESKAAPITWDESIKVRCLEDGDRIKIPNL</sequence>
<dbReference type="GeneID" id="25985856"/>
<reference evidence="1 2" key="1">
    <citation type="journal article" date="2012" name="Eukaryot. Cell">
        <title>Draft genome sequence of CBS 2479, the standard type strain of Trichosporon asahii.</title>
        <authorList>
            <person name="Yang R.Y."/>
            <person name="Li H.T."/>
            <person name="Zhu H."/>
            <person name="Zhou G.P."/>
            <person name="Wang M."/>
            <person name="Wang L."/>
        </authorList>
    </citation>
    <scope>NUCLEOTIDE SEQUENCE [LARGE SCALE GENOMIC DNA]</scope>
    <source>
        <strain evidence="2">ATCC 90039 / CBS 2479 / JCM 2466 / KCTC 7840 / NCYC 2677 / UAMH 7654</strain>
    </source>
</reference>
<evidence type="ECO:0000313" key="1">
    <source>
        <dbReference type="EMBL" id="EJT48615.1"/>
    </source>
</evidence>
<organism evidence="1 2">
    <name type="scientific">Trichosporon asahii var. asahii (strain ATCC 90039 / CBS 2479 / JCM 2466 / KCTC 7840 / NBRC 103889/ NCYC 2677 / UAMH 7654)</name>
    <name type="common">Yeast</name>
    <dbReference type="NCBI Taxonomy" id="1186058"/>
    <lineage>
        <taxon>Eukaryota</taxon>
        <taxon>Fungi</taxon>
        <taxon>Dikarya</taxon>
        <taxon>Basidiomycota</taxon>
        <taxon>Agaricomycotina</taxon>
        <taxon>Tremellomycetes</taxon>
        <taxon>Trichosporonales</taxon>
        <taxon>Trichosporonaceae</taxon>
        <taxon>Trichosporon</taxon>
    </lineage>
</organism>
<gene>
    <name evidence="1" type="ORF">A1Q1_02342</name>
</gene>
<dbReference type="VEuPathDB" id="FungiDB:A1Q1_02342"/>
<evidence type="ECO:0008006" key="3">
    <source>
        <dbReference type="Google" id="ProtNLM"/>
    </source>
</evidence>
<comment type="caution">
    <text evidence="1">The sequence shown here is derived from an EMBL/GenBank/DDBJ whole genome shotgun (WGS) entry which is preliminary data.</text>
</comment>
<protein>
    <recommendedName>
        <fullName evidence="3">SGNH hydrolase-type esterase domain-containing protein</fullName>
    </recommendedName>
</protein>
<dbReference type="OrthoDB" id="10265800at2759"/>
<dbReference type="AlphaFoldDB" id="J4UCC0"/>
<name>J4UCC0_TRIAS</name>
<dbReference type="KEGG" id="tasa:A1Q1_02342"/>
<evidence type="ECO:0000313" key="2">
    <source>
        <dbReference type="Proteomes" id="UP000002748"/>
    </source>
</evidence>
<accession>J4UCC0</accession>
<proteinExistence type="predicted"/>
<dbReference type="Proteomes" id="UP000002748">
    <property type="component" value="Unassembled WGS sequence"/>
</dbReference>
<dbReference type="RefSeq" id="XP_014180762.1">
    <property type="nucleotide sequence ID" value="XM_014325287.1"/>
</dbReference>
<dbReference type="HOGENOM" id="CLU_2307991_0_0_1"/>